<keyword evidence="2" id="KW-1185">Reference proteome</keyword>
<accession>A0A540NRF4</accession>
<dbReference type="EMBL" id="VIEB01000013">
    <property type="protein sequence ID" value="TQE13140.1"/>
    <property type="molecule type" value="Genomic_DNA"/>
</dbReference>
<name>A0A540NRF4_MALBA</name>
<evidence type="ECO:0000313" key="2">
    <source>
        <dbReference type="Proteomes" id="UP000315295"/>
    </source>
</evidence>
<sequence>MGGTSIPGETELQQYASEVLAKIPQRKSSPPERAAIAGIFPKEAEDDEDVEDSVDEELFFPPANHVLLATGVYEAKEAVFAERGRDGSH</sequence>
<protein>
    <submittedName>
        <fullName evidence="1">Uncharacterized protein</fullName>
    </submittedName>
</protein>
<dbReference type="Proteomes" id="UP000315295">
    <property type="component" value="Unassembled WGS sequence"/>
</dbReference>
<comment type="caution">
    <text evidence="1">The sequence shown here is derived from an EMBL/GenBank/DDBJ whole genome shotgun (WGS) entry which is preliminary data.</text>
</comment>
<gene>
    <name evidence="1" type="ORF">C1H46_001224</name>
</gene>
<proteinExistence type="predicted"/>
<reference evidence="1 2" key="1">
    <citation type="journal article" date="2019" name="G3 (Bethesda)">
        <title>Sequencing of a Wild Apple (Malus baccata) Genome Unravels the Differences Between Cultivated and Wild Apple Species Regarding Disease Resistance and Cold Tolerance.</title>
        <authorList>
            <person name="Chen X."/>
        </authorList>
    </citation>
    <scope>NUCLEOTIDE SEQUENCE [LARGE SCALE GENOMIC DNA]</scope>
    <source>
        <strain evidence="2">cv. Shandingzi</strain>
        <tissue evidence="1">Leaves</tissue>
    </source>
</reference>
<dbReference type="AlphaFoldDB" id="A0A540NRF4"/>
<evidence type="ECO:0000313" key="1">
    <source>
        <dbReference type="EMBL" id="TQE13140.1"/>
    </source>
</evidence>
<organism evidence="1 2">
    <name type="scientific">Malus baccata</name>
    <name type="common">Siberian crab apple</name>
    <name type="synonym">Pyrus baccata</name>
    <dbReference type="NCBI Taxonomy" id="106549"/>
    <lineage>
        <taxon>Eukaryota</taxon>
        <taxon>Viridiplantae</taxon>
        <taxon>Streptophyta</taxon>
        <taxon>Embryophyta</taxon>
        <taxon>Tracheophyta</taxon>
        <taxon>Spermatophyta</taxon>
        <taxon>Magnoliopsida</taxon>
        <taxon>eudicotyledons</taxon>
        <taxon>Gunneridae</taxon>
        <taxon>Pentapetalae</taxon>
        <taxon>rosids</taxon>
        <taxon>fabids</taxon>
        <taxon>Rosales</taxon>
        <taxon>Rosaceae</taxon>
        <taxon>Amygdaloideae</taxon>
        <taxon>Maleae</taxon>
        <taxon>Malus</taxon>
    </lineage>
</organism>